<evidence type="ECO:0000313" key="2">
    <source>
        <dbReference type="Proteomes" id="UP000053989"/>
    </source>
</evidence>
<accession>A0A0C3DYP7</accession>
<evidence type="ECO:0000313" key="1">
    <source>
        <dbReference type="EMBL" id="KIM65655.1"/>
    </source>
</evidence>
<reference evidence="2" key="2">
    <citation type="submission" date="2015-01" db="EMBL/GenBank/DDBJ databases">
        <title>Evolutionary Origins and Diversification of the Mycorrhizal Mutualists.</title>
        <authorList>
            <consortium name="DOE Joint Genome Institute"/>
            <consortium name="Mycorrhizal Genomics Consortium"/>
            <person name="Kohler A."/>
            <person name="Kuo A."/>
            <person name="Nagy L.G."/>
            <person name="Floudas D."/>
            <person name="Copeland A."/>
            <person name="Barry K.W."/>
            <person name="Cichocki N."/>
            <person name="Veneault-Fourrey C."/>
            <person name="LaButti K."/>
            <person name="Lindquist E.A."/>
            <person name="Lipzen A."/>
            <person name="Lundell T."/>
            <person name="Morin E."/>
            <person name="Murat C."/>
            <person name="Riley R."/>
            <person name="Ohm R."/>
            <person name="Sun H."/>
            <person name="Tunlid A."/>
            <person name="Henrissat B."/>
            <person name="Grigoriev I.V."/>
            <person name="Hibbett D.S."/>
            <person name="Martin F."/>
        </authorList>
    </citation>
    <scope>NUCLEOTIDE SEQUENCE [LARGE SCALE GENOMIC DNA]</scope>
    <source>
        <strain evidence="2">Foug A</strain>
    </source>
</reference>
<dbReference type="EMBL" id="KN822021">
    <property type="protein sequence ID" value="KIM65655.1"/>
    <property type="molecule type" value="Genomic_DNA"/>
</dbReference>
<keyword evidence="2" id="KW-1185">Reference proteome</keyword>
<protein>
    <submittedName>
        <fullName evidence="1">Uncharacterized protein</fullName>
    </submittedName>
</protein>
<reference evidence="1 2" key="1">
    <citation type="submission" date="2014-04" db="EMBL/GenBank/DDBJ databases">
        <authorList>
            <consortium name="DOE Joint Genome Institute"/>
            <person name="Kuo A."/>
            <person name="Kohler A."/>
            <person name="Nagy L.G."/>
            <person name="Floudas D."/>
            <person name="Copeland A."/>
            <person name="Barry K.W."/>
            <person name="Cichocki N."/>
            <person name="Veneault-Fourrey C."/>
            <person name="LaButti K."/>
            <person name="Lindquist E.A."/>
            <person name="Lipzen A."/>
            <person name="Lundell T."/>
            <person name="Morin E."/>
            <person name="Murat C."/>
            <person name="Sun H."/>
            <person name="Tunlid A."/>
            <person name="Henrissat B."/>
            <person name="Grigoriev I.V."/>
            <person name="Hibbett D.S."/>
            <person name="Martin F."/>
            <person name="Nordberg H.P."/>
            <person name="Cantor M.N."/>
            <person name="Hua S.X."/>
        </authorList>
    </citation>
    <scope>NUCLEOTIDE SEQUENCE [LARGE SCALE GENOMIC DNA]</scope>
    <source>
        <strain evidence="1 2">Foug A</strain>
    </source>
</reference>
<sequence length="62" mass="6560">MNPITRLNSTRVANAAAIFAGTATVECDSLHALVTPMGCQHQCIKYVRLCASSGHWALISGT</sequence>
<dbReference type="AlphaFoldDB" id="A0A0C3DYP7"/>
<dbReference type="HOGENOM" id="CLU_2905475_0_0_1"/>
<gene>
    <name evidence="1" type="ORF">SCLCIDRAFT_1212049</name>
</gene>
<dbReference type="InParanoid" id="A0A0C3DYP7"/>
<dbReference type="Proteomes" id="UP000053989">
    <property type="component" value="Unassembled WGS sequence"/>
</dbReference>
<organism evidence="1 2">
    <name type="scientific">Scleroderma citrinum Foug A</name>
    <dbReference type="NCBI Taxonomy" id="1036808"/>
    <lineage>
        <taxon>Eukaryota</taxon>
        <taxon>Fungi</taxon>
        <taxon>Dikarya</taxon>
        <taxon>Basidiomycota</taxon>
        <taxon>Agaricomycotina</taxon>
        <taxon>Agaricomycetes</taxon>
        <taxon>Agaricomycetidae</taxon>
        <taxon>Boletales</taxon>
        <taxon>Sclerodermatineae</taxon>
        <taxon>Sclerodermataceae</taxon>
        <taxon>Scleroderma</taxon>
    </lineage>
</organism>
<name>A0A0C3DYP7_9AGAM</name>
<proteinExistence type="predicted"/>